<evidence type="ECO:0000313" key="2">
    <source>
        <dbReference type="Proteomes" id="UP000481621"/>
    </source>
</evidence>
<reference evidence="1" key="1">
    <citation type="submission" date="2020-02" db="EMBL/GenBank/DDBJ databases">
        <title>Bacillus sedimentmangrovi sp. nov., isolated from sediment of the mangrove ecosystem.</title>
        <authorList>
            <person name="Liu G."/>
        </authorList>
    </citation>
    <scope>NUCLEOTIDE SEQUENCE [LARGE SCALE GENOMIC DNA]</scope>
    <source>
        <strain evidence="1">SgZ-7</strain>
    </source>
</reference>
<keyword evidence="2" id="KW-1185">Reference proteome</keyword>
<gene>
    <name evidence="1" type="ORF">G4Z05_13245</name>
</gene>
<comment type="caution">
    <text evidence="1">The sequence shown here is derived from an EMBL/GenBank/DDBJ whole genome shotgun (WGS) entry which is preliminary data.</text>
</comment>
<dbReference type="Proteomes" id="UP000481621">
    <property type="component" value="Unassembled WGS sequence"/>
</dbReference>
<dbReference type="EMBL" id="JAAIUV010000023">
    <property type="protein sequence ID" value="NEX79823.1"/>
    <property type="molecule type" value="Genomic_DNA"/>
</dbReference>
<sequence>MFAVHFLENKNILLCQLLRQVPKEGEELKIKGRKAKVSSVDPIDEKTFHVQVTLEPIKKTKTVVADTSKKKKR</sequence>
<name>A0A6B3TSK6_9BACI</name>
<organism evidence="1 2">
    <name type="scientific">Neobacillus thermocopriae</name>
    <dbReference type="NCBI Taxonomy" id="1215031"/>
    <lineage>
        <taxon>Bacteria</taxon>
        <taxon>Bacillati</taxon>
        <taxon>Bacillota</taxon>
        <taxon>Bacilli</taxon>
        <taxon>Bacillales</taxon>
        <taxon>Bacillaceae</taxon>
        <taxon>Neobacillus</taxon>
    </lineage>
</organism>
<dbReference type="AlphaFoldDB" id="A0A6B3TSK6"/>
<protein>
    <submittedName>
        <fullName evidence="1">Uncharacterized protein</fullName>
    </submittedName>
</protein>
<dbReference type="RefSeq" id="WP_163252318.1">
    <property type="nucleotide sequence ID" value="NZ_JAAIUV010000023.1"/>
</dbReference>
<accession>A0A6B3TSK6</accession>
<evidence type="ECO:0000313" key="1">
    <source>
        <dbReference type="EMBL" id="NEX79823.1"/>
    </source>
</evidence>
<proteinExistence type="predicted"/>